<dbReference type="InterPro" id="IPR045242">
    <property type="entry name" value="Syntaxin"/>
</dbReference>
<dbReference type="Pfam" id="PF00804">
    <property type="entry name" value="Syntaxin"/>
    <property type="match status" value="1"/>
</dbReference>
<dbReference type="Proteomes" id="UP001497512">
    <property type="component" value="Chromosome 5"/>
</dbReference>
<accession>A0ABP0UQT5</accession>
<dbReference type="PANTHER" id="PTHR19957">
    <property type="entry name" value="SYNTAXIN"/>
    <property type="match status" value="1"/>
</dbReference>
<keyword evidence="7" id="KW-1185">Reference proteome</keyword>
<proteinExistence type="inferred from homology"/>
<name>A0ABP0UQT5_9BRYO</name>
<keyword evidence="4" id="KW-0472">Membrane</keyword>
<evidence type="ECO:0000313" key="6">
    <source>
        <dbReference type="EMBL" id="CAK9226374.1"/>
    </source>
</evidence>
<dbReference type="InterPro" id="IPR006012">
    <property type="entry name" value="Syntaxin/epimorphin_CS"/>
</dbReference>
<feature type="transmembrane region" description="Helical" evidence="4">
    <location>
        <begin position="287"/>
        <end position="308"/>
    </location>
</feature>
<evidence type="ECO:0000259" key="5">
    <source>
        <dbReference type="PROSITE" id="PS50192"/>
    </source>
</evidence>
<feature type="domain" description="T-SNARE coiled-coil homology" evidence="5">
    <location>
        <begin position="215"/>
        <end position="277"/>
    </location>
</feature>
<dbReference type="Gene3D" id="1.20.5.110">
    <property type="match status" value="1"/>
</dbReference>
<evidence type="ECO:0000256" key="4">
    <source>
        <dbReference type="SAM" id="Phobius"/>
    </source>
</evidence>
<sequence>MQNLMSNKFGTSRNYVDLKRDAIRGDVEAGGETEMANVVGTGKDMTLFFEAVGEIKGEMERIKQFLTKLQELNEESKTIHQSQAMSALRNRMDADIVQVTTIAKSIKAKLETLDKANLANRRVPWCEEGSTTDRTRTSITSSLRKKLKDLMGDFQLLRQRMMEEYKQTVERRVYTVTGQRPDEETLESIIATGESETYLQEAIQVQGRGQITETIREIHDRHDAVKDIQKNLLELHQIFMDMAVLVEAQGEQLNNIEQQVNKASSFVQRGTGQLEIAKRHQRNKRKWMCICVILLIILILIILLPILVATHVI</sequence>
<evidence type="ECO:0000313" key="7">
    <source>
        <dbReference type="Proteomes" id="UP001497512"/>
    </source>
</evidence>
<dbReference type="PANTHER" id="PTHR19957:SF416">
    <property type="entry name" value="T-SNARE COILED-COIL HOMOLOGY DOMAIN-CONTAINING PROTEIN"/>
    <property type="match status" value="1"/>
</dbReference>
<dbReference type="Gene3D" id="1.20.58.70">
    <property type="match status" value="1"/>
</dbReference>
<reference evidence="6" key="1">
    <citation type="submission" date="2024-02" db="EMBL/GenBank/DDBJ databases">
        <authorList>
            <consortium name="ELIXIR-Norway"/>
            <consortium name="Elixir Norway"/>
        </authorList>
    </citation>
    <scope>NUCLEOTIDE SEQUENCE</scope>
</reference>
<dbReference type="CDD" id="cd00179">
    <property type="entry name" value="SynN"/>
    <property type="match status" value="1"/>
</dbReference>
<dbReference type="PROSITE" id="PS00914">
    <property type="entry name" value="SYNTAXIN"/>
    <property type="match status" value="1"/>
</dbReference>
<dbReference type="SUPFAM" id="SSF47661">
    <property type="entry name" value="t-snare proteins"/>
    <property type="match status" value="1"/>
</dbReference>
<dbReference type="Pfam" id="PF05739">
    <property type="entry name" value="SNARE"/>
    <property type="match status" value="1"/>
</dbReference>
<dbReference type="CDD" id="cd15848">
    <property type="entry name" value="SNARE_syntaxin1-like"/>
    <property type="match status" value="1"/>
</dbReference>
<dbReference type="InterPro" id="IPR000727">
    <property type="entry name" value="T_SNARE_dom"/>
</dbReference>
<protein>
    <recommendedName>
        <fullName evidence="5">t-SNARE coiled-coil homology domain-containing protein</fullName>
    </recommendedName>
</protein>
<gene>
    <name evidence="6" type="ORF">CSSPTR1EN2_LOCUS18207</name>
</gene>
<dbReference type="InterPro" id="IPR010989">
    <property type="entry name" value="SNARE"/>
</dbReference>
<dbReference type="SMART" id="SM00397">
    <property type="entry name" value="t_SNARE"/>
    <property type="match status" value="1"/>
</dbReference>
<keyword evidence="4" id="KW-1133">Transmembrane helix</keyword>
<dbReference type="SMART" id="SM00503">
    <property type="entry name" value="SynN"/>
    <property type="match status" value="1"/>
</dbReference>
<dbReference type="PROSITE" id="PS50192">
    <property type="entry name" value="T_SNARE"/>
    <property type="match status" value="1"/>
</dbReference>
<keyword evidence="2" id="KW-0813">Transport</keyword>
<keyword evidence="2" id="KW-0653">Protein transport</keyword>
<dbReference type="InterPro" id="IPR006011">
    <property type="entry name" value="Syntaxin_N"/>
</dbReference>
<evidence type="ECO:0000256" key="3">
    <source>
        <dbReference type="RuleBase" id="RU003858"/>
    </source>
</evidence>
<evidence type="ECO:0000256" key="1">
    <source>
        <dbReference type="ARBA" id="ARBA00009063"/>
    </source>
</evidence>
<evidence type="ECO:0000256" key="2">
    <source>
        <dbReference type="ARBA" id="ARBA00022927"/>
    </source>
</evidence>
<comment type="similarity">
    <text evidence="1 3">Belongs to the syntaxin family.</text>
</comment>
<keyword evidence="4" id="KW-0812">Transmembrane</keyword>
<dbReference type="EMBL" id="OZ019897">
    <property type="protein sequence ID" value="CAK9226374.1"/>
    <property type="molecule type" value="Genomic_DNA"/>
</dbReference>
<organism evidence="6 7">
    <name type="scientific">Sphagnum troendelagicum</name>
    <dbReference type="NCBI Taxonomy" id="128251"/>
    <lineage>
        <taxon>Eukaryota</taxon>
        <taxon>Viridiplantae</taxon>
        <taxon>Streptophyta</taxon>
        <taxon>Embryophyta</taxon>
        <taxon>Bryophyta</taxon>
        <taxon>Sphagnophytina</taxon>
        <taxon>Sphagnopsida</taxon>
        <taxon>Sphagnales</taxon>
        <taxon>Sphagnaceae</taxon>
        <taxon>Sphagnum</taxon>
    </lineage>
</organism>